<evidence type="ECO:0000256" key="3">
    <source>
        <dbReference type="ARBA" id="ARBA00022448"/>
    </source>
</evidence>
<dbReference type="PANTHER" id="PTHR12778">
    <property type="entry name" value="SOLUTE CARRIER FAMILY 33 ACETYL-COA TRANSPORTER -RELATED"/>
    <property type="match status" value="1"/>
</dbReference>
<keyword evidence="3" id="KW-0813">Transport</keyword>
<comment type="similarity">
    <text evidence="2">Belongs to the major facilitator superfamily.</text>
</comment>
<comment type="subcellular location">
    <subcellularLocation>
        <location evidence="1">Membrane</location>
        <topology evidence="1">Multi-pass membrane protein</topology>
    </subcellularLocation>
</comment>
<gene>
    <name evidence="9" type="ORF">DD559_19015</name>
</gene>
<feature type="transmembrane region" description="Helical" evidence="7">
    <location>
        <begin position="359"/>
        <end position="379"/>
    </location>
</feature>
<feature type="transmembrane region" description="Helical" evidence="7">
    <location>
        <begin position="37"/>
        <end position="55"/>
    </location>
</feature>
<feature type="transmembrane region" description="Helical" evidence="7">
    <location>
        <begin position="385"/>
        <end position="410"/>
    </location>
</feature>
<evidence type="ECO:0000256" key="4">
    <source>
        <dbReference type="ARBA" id="ARBA00022692"/>
    </source>
</evidence>
<dbReference type="InterPro" id="IPR036259">
    <property type="entry name" value="MFS_trans_sf"/>
</dbReference>
<feature type="transmembrane region" description="Helical" evidence="7">
    <location>
        <begin position="451"/>
        <end position="471"/>
    </location>
</feature>
<dbReference type="SUPFAM" id="SSF103473">
    <property type="entry name" value="MFS general substrate transporter"/>
    <property type="match status" value="1"/>
</dbReference>
<protein>
    <submittedName>
        <fullName evidence="9">MFS transporter</fullName>
    </submittedName>
</protein>
<evidence type="ECO:0000256" key="7">
    <source>
        <dbReference type="SAM" id="Phobius"/>
    </source>
</evidence>
<dbReference type="PANTHER" id="PTHR12778:SF10">
    <property type="entry name" value="MAJOR FACILITATOR SUPERFAMILY DOMAIN-CONTAINING PROTEIN 3"/>
    <property type="match status" value="1"/>
</dbReference>
<dbReference type="OrthoDB" id="9787815at2"/>
<feature type="transmembrane region" description="Helical" evidence="7">
    <location>
        <begin position="76"/>
        <end position="98"/>
    </location>
</feature>
<evidence type="ECO:0000256" key="6">
    <source>
        <dbReference type="ARBA" id="ARBA00023136"/>
    </source>
</evidence>
<feature type="transmembrane region" description="Helical" evidence="7">
    <location>
        <begin position="328"/>
        <end position="352"/>
    </location>
</feature>
<dbReference type="AlphaFoldDB" id="A0A2U0SJY2"/>
<dbReference type="InterPro" id="IPR020846">
    <property type="entry name" value="MFS_dom"/>
</dbReference>
<feature type="domain" description="Major facilitator superfamily (MFS) profile" evidence="8">
    <location>
        <begin position="74"/>
        <end position="475"/>
    </location>
</feature>
<keyword evidence="4 7" id="KW-0812">Transmembrane</keyword>
<accession>A0A2U0SJY2</accession>
<evidence type="ECO:0000313" key="9">
    <source>
        <dbReference type="EMBL" id="PVX31647.1"/>
    </source>
</evidence>
<dbReference type="NCBIfam" id="TIGR00901">
    <property type="entry name" value="2A0125"/>
    <property type="match status" value="1"/>
</dbReference>
<feature type="transmembrane region" description="Helical" evidence="7">
    <location>
        <begin position="110"/>
        <end position="133"/>
    </location>
</feature>
<dbReference type="InterPro" id="IPR004752">
    <property type="entry name" value="AmpG_permease/AT-1"/>
</dbReference>
<feature type="transmembrane region" description="Helical" evidence="7">
    <location>
        <begin position="239"/>
        <end position="259"/>
    </location>
</feature>
<keyword evidence="10" id="KW-1185">Reference proteome</keyword>
<keyword evidence="6 7" id="KW-0472">Membrane</keyword>
<evidence type="ECO:0000259" key="8">
    <source>
        <dbReference type="PROSITE" id="PS50850"/>
    </source>
</evidence>
<evidence type="ECO:0000256" key="5">
    <source>
        <dbReference type="ARBA" id="ARBA00022989"/>
    </source>
</evidence>
<dbReference type="InterPro" id="IPR011701">
    <property type="entry name" value="MFS"/>
</dbReference>
<dbReference type="Proteomes" id="UP000245890">
    <property type="component" value="Unassembled WGS sequence"/>
</dbReference>
<evidence type="ECO:0000256" key="2">
    <source>
        <dbReference type="ARBA" id="ARBA00008335"/>
    </source>
</evidence>
<evidence type="ECO:0000256" key="1">
    <source>
        <dbReference type="ARBA" id="ARBA00004141"/>
    </source>
</evidence>
<proteinExistence type="inferred from homology"/>
<dbReference type="Gene3D" id="1.20.1250.20">
    <property type="entry name" value="MFS general substrate transporter like domains"/>
    <property type="match status" value="1"/>
</dbReference>
<sequence>MAGSAVGAAVLILAALFPVLSPPKTLAGARLALDWGGVAALAALLAAFLLARKAAPADWRSELPDGVRPYFAKGPLASFALGISSGFPFAMIGATLTTRLAQTGIDKSTVTAFTLAILVYNFKFLWAWIVDGVPIPLLGRLGQRVSWLIVAGALVIAATLNLALVVPDPANIWPTVTAAVLMGAAGATYDIVIDGYRIEVLQPHELGYGSGMSQYGWRIGSVAAGAIALVVAGRSGWEIGYGVCAVFALPAILTGLIVGEPERRREPAERRSVATVAAAIWKPFVQFFAREGALIVLLFIVVHKIGDTLANLTFRLLFNDLGFSNDEIAFYDVSLGFLAYMLGIFLGGVLYARMGMKRSVMLSLVLMAVSNLSFAGLAVAGHSNIGMAAAIGFENIASGIGGVVVIAYFSALTDLRFTAAQYALISAGASIVGRFVTGTTAGSLIKAMGYVDFYLFTTLIALPGVVLYWWMMRSGLVDRSIGSAGQGG</sequence>
<evidence type="ECO:0000313" key="10">
    <source>
        <dbReference type="Proteomes" id="UP000245890"/>
    </source>
</evidence>
<feature type="transmembrane region" description="Helical" evidence="7">
    <location>
        <begin position="172"/>
        <end position="194"/>
    </location>
</feature>
<dbReference type="GO" id="GO:0016020">
    <property type="term" value="C:membrane"/>
    <property type="evidence" value="ECO:0007669"/>
    <property type="project" value="UniProtKB-SubCell"/>
</dbReference>
<comment type="caution">
    <text evidence="9">The sequence shown here is derived from an EMBL/GenBank/DDBJ whole genome shotgun (WGS) entry which is preliminary data.</text>
</comment>
<name>A0A2U0SJY2_9SPHN</name>
<feature type="transmembrane region" description="Helical" evidence="7">
    <location>
        <begin position="145"/>
        <end position="166"/>
    </location>
</feature>
<organism evidence="9 10">
    <name type="scientific">Sphingomonas pokkalii</name>
    <dbReference type="NCBI Taxonomy" id="2175090"/>
    <lineage>
        <taxon>Bacteria</taxon>
        <taxon>Pseudomonadati</taxon>
        <taxon>Pseudomonadota</taxon>
        <taxon>Alphaproteobacteria</taxon>
        <taxon>Sphingomonadales</taxon>
        <taxon>Sphingomonadaceae</taxon>
        <taxon>Sphingomonas</taxon>
    </lineage>
</organism>
<keyword evidence="5 7" id="KW-1133">Transmembrane helix</keyword>
<dbReference type="PROSITE" id="PS50850">
    <property type="entry name" value="MFS"/>
    <property type="match status" value="1"/>
</dbReference>
<dbReference type="Pfam" id="PF07690">
    <property type="entry name" value="MFS_1"/>
    <property type="match status" value="1"/>
</dbReference>
<reference evidence="9 10" key="1">
    <citation type="submission" date="2018-05" db="EMBL/GenBank/DDBJ databases">
        <title>Description of Sphingomonas pokkalii sp nov, isolated from the rhizosphere of saline tolerant pokkali rice and its draft genome analysis.</title>
        <authorList>
            <person name="Menon R."/>
            <person name="Kumari S."/>
            <person name="Rameshkumar N."/>
        </authorList>
    </citation>
    <scope>NUCLEOTIDE SEQUENCE [LARGE SCALE GENOMIC DNA]</scope>
    <source>
        <strain evidence="9 10">L3B27</strain>
    </source>
</reference>
<dbReference type="EMBL" id="QENQ01000001">
    <property type="protein sequence ID" value="PVX31647.1"/>
    <property type="molecule type" value="Genomic_DNA"/>
</dbReference>
<feature type="transmembrane region" description="Helical" evidence="7">
    <location>
        <begin position="422"/>
        <end position="445"/>
    </location>
</feature>
<dbReference type="GO" id="GO:0022857">
    <property type="term" value="F:transmembrane transporter activity"/>
    <property type="evidence" value="ECO:0007669"/>
    <property type="project" value="InterPro"/>
</dbReference>